<dbReference type="SUPFAM" id="SSF52218">
    <property type="entry name" value="Flavoproteins"/>
    <property type="match status" value="1"/>
</dbReference>
<dbReference type="InterPro" id="IPR026816">
    <property type="entry name" value="Flavodoxin_dom"/>
</dbReference>
<dbReference type="GO" id="GO:0006783">
    <property type="term" value="P:heme biosynthetic process"/>
    <property type="evidence" value="ECO:0007669"/>
    <property type="project" value="TreeGrafter"/>
</dbReference>
<reference evidence="2 3" key="1">
    <citation type="journal article" date="2017" name="Genome Announc.">
        <title>Draft Genome Sequence of Romboutsia weinsteinii sp. nov. Strain CCRI-19649(T) Isolated from Surface Water.</title>
        <authorList>
            <person name="Maheux A.F."/>
            <person name="Boudreau D.K."/>
            <person name="Berube E."/>
            <person name="Boissinot M."/>
            <person name="Cantin P."/>
            <person name="Raymond F."/>
            <person name="Corbeil J."/>
            <person name="Omar R.F."/>
            <person name="Bergeron M.G."/>
        </authorList>
    </citation>
    <scope>NUCLEOTIDE SEQUENCE [LARGE SCALE GENOMIC DNA]</scope>
    <source>
        <strain evidence="2 3">CCRI-19649</strain>
    </source>
</reference>
<accession>A0A371J2Q1</accession>
<evidence type="ECO:0000259" key="1">
    <source>
        <dbReference type="Pfam" id="PF12724"/>
    </source>
</evidence>
<dbReference type="GO" id="GO:0009055">
    <property type="term" value="F:electron transfer activity"/>
    <property type="evidence" value="ECO:0007669"/>
    <property type="project" value="InterPro"/>
</dbReference>
<dbReference type="InterPro" id="IPR029039">
    <property type="entry name" value="Flavoprotein-like_sf"/>
</dbReference>
<sequence length="176" mass="20004">MGNVIVIYESKYGTTERYANWISKELGAKCVKRKDLDINELSNFDTIIYGGWLCAASIKGFKTISDEIKKLKDKKIIVYSVGCSSPKKEATDGIEKMNFEGIDNINYFYLRGGFNYNKLGLGNKILMNMLKIKLKSIKEEDRDEDTKGMLDAYTNPIDFTDKSNIVPLINSIKRTV</sequence>
<dbReference type="EMBL" id="NOJY02000016">
    <property type="protein sequence ID" value="RDY27082.1"/>
    <property type="molecule type" value="Genomic_DNA"/>
</dbReference>
<evidence type="ECO:0000313" key="3">
    <source>
        <dbReference type="Proteomes" id="UP000215694"/>
    </source>
</evidence>
<organism evidence="2 3">
    <name type="scientific">Romboutsia weinsteinii</name>
    <dbReference type="NCBI Taxonomy" id="2020949"/>
    <lineage>
        <taxon>Bacteria</taxon>
        <taxon>Bacillati</taxon>
        <taxon>Bacillota</taxon>
        <taxon>Clostridia</taxon>
        <taxon>Peptostreptococcales</taxon>
        <taxon>Peptostreptococcaceae</taxon>
        <taxon>Romboutsia</taxon>
    </lineage>
</organism>
<gene>
    <name evidence="2" type="ORF">CHL78_010695</name>
</gene>
<dbReference type="GO" id="GO:0010181">
    <property type="term" value="F:FMN binding"/>
    <property type="evidence" value="ECO:0007669"/>
    <property type="project" value="InterPro"/>
</dbReference>
<proteinExistence type="predicted"/>
<dbReference type="Gene3D" id="3.40.50.360">
    <property type="match status" value="1"/>
</dbReference>
<dbReference type="InterPro" id="IPR052200">
    <property type="entry name" value="Protoporphyrinogen_IX_DH"/>
</dbReference>
<name>A0A371J2Q1_9FIRM</name>
<dbReference type="PANTHER" id="PTHR38030:SF2">
    <property type="entry name" value="PROTOPORPHYRINOGEN IX DEHYDROGENASE [QUINONE]"/>
    <property type="match status" value="1"/>
</dbReference>
<dbReference type="PROSITE" id="PS00201">
    <property type="entry name" value="FLAVODOXIN"/>
    <property type="match status" value="1"/>
</dbReference>
<feature type="domain" description="Flavodoxin" evidence="1">
    <location>
        <begin position="5"/>
        <end position="131"/>
    </location>
</feature>
<dbReference type="OrthoDB" id="2146857at2"/>
<dbReference type="GO" id="GO:0070819">
    <property type="term" value="F:menaquinone-dependent protoporphyrinogen oxidase activity"/>
    <property type="evidence" value="ECO:0007669"/>
    <property type="project" value="TreeGrafter"/>
</dbReference>
<dbReference type="Proteomes" id="UP000215694">
    <property type="component" value="Unassembled WGS sequence"/>
</dbReference>
<protein>
    <submittedName>
        <fullName evidence="2">Flavodoxin</fullName>
    </submittedName>
</protein>
<dbReference type="RefSeq" id="WP_094367399.1">
    <property type="nucleotide sequence ID" value="NZ_NOJY02000016.1"/>
</dbReference>
<keyword evidence="3" id="KW-1185">Reference proteome</keyword>
<comment type="caution">
    <text evidence="2">The sequence shown here is derived from an EMBL/GenBank/DDBJ whole genome shotgun (WGS) entry which is preliminary data.</text>
</comment>
<dbReference type="AlphaFoldDB" id="A0A371J2Q1"/>
<dbReference type="PANTHER" id="PTHR38030">
    <property type="entry name" value="PROTOPORPHYRINOGEN IX DEHYDROGENASE [MENAQUINONE]"/>
    <property type="match status" value="1"/>
</dbReference>
<dbReference type="InterPro" id="IPR001226">
    <property type="entry name" value="Flavodoxin_CS"/>
</dbReference>
<evidence type="ECO:0000313" key="2">
    <source>
        <dbReference type="EMBL" id="RDY27082.1"/>
    </source>
</evidence>
<dbReference type="Pfam" id="PF12724">
    <property type="entry name" value="Flavodoxin_5"/>
    <property type="match status" value="1"/>
</dbReference>